<name>A0A4P2QBP9_SORCE</name>
<proteinExistence type="predicted"/>
<sequence>MSTPRWLLALALAASAAAPVLAAPAEALAWDPVVHRSDAGADLYLWSNRRLGTSLAAVPFIQFEPTPDLFINLKFPLALALDGPGDLEDPRDQSRAGLGNPTFTLYYSDISGKLTWYAGGRAGLPLGMVDDYDWRWATAYGAAAMGYYDFHLWAADALPIGGLGGIEYRFARFFVLRAGGDLTFFVPMRDGLPRGTFDDDDDLGVVLQGKVEPEFQSRAGFGGGVALQTVWAPSSIYDDQGQASLMPYFVYDSQKTFFMRAGLLFALDDPPGPAFGRRQATSLYLQFGGHID</sequence>
<evidence type="ECO:0000313" key="2">
    <source>
        <dbReference type="EMBL" id="AUX26748.1"/>
    </source>
</evidence>
<accession>A0A4P2QBP9</accession>
<keyword evidence="1" id="KW-0732">Signal</keyword>
<dbReference type="RefSeq" id="WP_129354554.1">
    <property type="nucleotide sequence ID" value="NZ_CP012670.1"/>
</dbReference>
<dbReference type="EMBL" id="CP012670">
    <property type="protein sequence ID" value="AUX26748.1"/>
    <property type="molecule type" value="Genomic_DNA"/>
</dbReference>
<dbReference type="AlphaFoldDB" id="A0A4P2QBP9"/>
<reference evidence="2 3" key="1">
    <citation type="submission" date="2015-09" db="EMBL/GenBank/DDBJ databases">
        <title>Sorangium comparison.</title>
        <authorList>
            <person name="Zaburannyi N."/>
            <person name="Bunk B."/>
            <person name="Overmann J."/>
            <person name="Mueller R."/>
        </authorList>
    </citation>
    <scope>NUCLEOTIDE SEQUENCE [LARGE SCALE GENOMIC DNA]</scope>
    <source>
        <strain evidence="2 3">So ceGT47</strain>
    </source>
</reference>
<evidence type="ECO:0000313" key="3">
    <source>
        <dbReference type="Proteomes" id="UP000295781"/>
    </source>
</evidence>
<dbReference type="OrthoDB" id="5500881at2"/>
<feature type="chain" id="PRO_5021031014" description="Secreted protein" evidence="1">
    <location>
        <begin position="23"/>
        <end position="292"/>
    </location>
</feature>
<gene>
    <name evidence="2" type="ORF">SOCEGT47_073180</name>
</gene>
<feature type="signal peptide" evidence="1">
    <location>
        <begin position="1"/>
        <end position="22"/>
    </location>
</feature>
<protein>
    <recommendedName>
        <fullName evidence="4">Secreted protein</fullName>
    </recommendedName>
</protein>
<evidence type="ECO:0000256" key="1">
    <source>
        <dbReference type="SAM" id="SignalP"/>
    </source>
</evidence>
<dbReference type="Proteomes" id="UP000295781">
    <property type="component" value="Chromosome"/>
</dbReference>
<evidence type="ECO:0008006" key="4">
    <source>
        <dbReference type="Google" id="ProtNLM"/>
    </source>
</evidence>
<organism evidence="2 3">
    <name type="scientific">Sorangium cellulosum</name>
    <name type="common">Polyangium cellulosum</name>
    <dbReference type="NCBI Taxonomy" id="56"/>
    <lineage>
        <taxon>Bacteria</taxon>
        <taxon>Pseudomonadati</taxon>
        <taxon>Myxococcota</taxon>
        <taxon>Polyangia</taxon>
        <taxon>Polyangiales</taxon>
        <taxon>Polyangiaceae</taxon>
        <taxon>Sorangium</taxon>
    </lineage>
</organism>